<feature type="domain" description="Bacterial repeat" evidence="3">
    <location>
        <begin position="133"/>
        <end position="206"/>
    </location>
</feature>
<proteinExistence type="predicted"/>
<dbReference type="eggNOG" id="COG3420">
    <property type="taxonomic scope" value="Bacteria"/>
</dbReference>
<sequence length="364" mass="39643">MKRLLPIWLCLLALAVTQLYGQQRSLQQAVESDMYTVTFFATPTEGGTLTAVYFDENSRLVTLQSGEQIVEYTGLYITAKPSDGYKLEKWIVNGDELPLNADRPLDYSCRVEEDLIVEAVFKDLNPEPKTFELTLTPSEGGKIIAKADGSEITDLTHVAQGTIVTIEATPEIGYELTALTAGSEDILATKSFEMKEDTEVKATFTKLQKNYVVTLQSNEHGTISIQEKVDLKAVPEGTKLTVVAKGANDKCELTKLTANGKDILKDMTFTVTEDVTVVAEFVDHTGLDAATAATLSVYPNPAKEYAIVAGLVPKATVALYTLEGQLITRLRADRSGSLQIDLTALSDGTYLVVTESASQRLVVK</sequence>
<evidence type="ECO:0008006" key="6">
    <source>
        <dbReference type="Google" id="ProtNLM"/>
    </source>
</evidence>
<dbReference type="EMBL" id="CP002689">
    <property type="protein sequence ID" value="AEE12336.1"/>
    <property type="molecule type" value="Genomic_DNA"/>
</dbReference>
<dbReference type="InterPro" id="IPR026444">
    <property type="entry name" value="Secre_tail"/>
</dbReference>
<dbReference type="NCBIfam" id="TIGR04183">
    <property type="entry name" value="Por_Secre_tail"/>
    <property type="match status" value="1"/>
</dbReference>
<dbReference type="KEGG" id="pah:Poras_0382"/>
<gene>
    <name evidence="4" type="ordered locus">Poras_0382</name>
</gene>
<evidence type="ECO:0000259" key="2">
    <source>
        <dbReference type="Pfam" id="PF18962"/>
    </source>
</evidence>
<protein>
    <recommendedName>
        <fullName evidence="6">Secretion system C-terminal sorting domain-containing protein</fullName>
    </recommendedName>
</protein>
<organism evidence="4 5">
    <name type="scientific">Porphyromonas asaccharolytica (strain ATCC 25260 / DSM 20707 / BCRC 10618 / CCUG 7834 / JCM 6326 / LMG 13178 / VPI 4198 / B440)</name>
    <name type="common">Bacteroides asaccharolyticus</name>
    <dbReference type="NCBI Taxonomy" id="879243"/>
    <lineage>
        <taxon>Bacteria</taxon>
        <taxon>Pseudomonadati</taxon>
        <taxon>Bacteroidota</taxon>
        <taxon>Bacteroidia</taxon>
        <taxon>Bacteroidales</taxon>
        <taxon>Porphyromonadaceae</taxon>
        <taxon>Porphyromonas</taxon>
    </lineage>
</organism>
<dbReference type="STRING" id="879243.Poras_0382"/>
<evidence type="ECO:0000313" key="4">
    <source>
        <dbReference type="EMBL" id="AEE12336.1"/>
    </source>
</evidence>
<evidence type="ECO:0000313" key="5">
    <source>
        <dbReference type="Proteomes" id="UP000006545"/>
    </source>
</evidence>
<keyword evidence="1" id="KW-0732">Signal</keyword>
<evidence type="ECO:0000256" key="1">
    <source>
        <dbReference type="SAM" id="SignalP"/>
    </source>
</evidence>
<dbReference type="Pfam" id="PF18962">
    <property type="entry name" value="Por_Secre_tail"/>
    <property type="match status" value="1"/>
</dbReference>
<dbReference type="Pfam" id="PF18998">
    <property type="entry name" value="Flg_new_2"/>
    <property type="match status" value="3"/>
</dbReference>
<feature type="signal peptide" evidence="1">
    <location>
        <begin position="1"/>
        <end position="21"/>
    </location>
</feature>
<feature type="domain" description="Bacterial repeat" evidence="3">
    <location>
        <begin position="41"/>
        <end position="122"/>
    </location>
</feature>
<dbReference type="Proteomes" id="UP000006545">
    <property type="component" value="Chromosome"/>
</dbReference>
<dbReference type="HOGENOM" id="CLU_760439_0_0_10"/>
<accession>F4KMT5</accession>
<feature type="domain" description="Bacterial repeat" evidence="3">
    <location>
        <begin position="211"/>
        <end position="282"/>
    </location>
</feature>
<dbReference type="RefSeq" id="WP_013759958.1">
    <property type="nucleotide sequence ID" value="NC_015501.1"/>
</dbReference>
<evidence type="ECO:0000259" key="3">
    <source>
        <dbReference type="Pfam" id="PF18998"/>
    </source>
</evidence>
<name>F4KMT5_PORAD</name>
<feature type="domain" description="Secretion system C-terminal sorting" evidence="2">
    <location>
        <begin position="297"/>
        <end position="361"/>
    </location>
</feature>
<feature type="chain" id="PRO_5003315795" description="Secretion system C-terminal sorting domain-containing protein" evidence="1">
    <location>
        <begin position="22"/>
        <end position="364"/>
    </location>
</feature>
<dbReference type="InterPro" id="IPR044060">
    <property type="entry name" value="Bacterial_rp_domain"/>
</dbReference>
<dbReference type="AlphaFoldDB" id="F4KMT5"/>
<reference evidence="5" key="1">
    <citation type="submission" date="2011-04" db="EMBL/GenBank/DDBJ databases">
        <title>The complete genome of Porphyromonas asaccharolytica DSM 20707.</title>
        <authorList>
            <person name="Lucas S."/>
            <person name="Han J."/>
            <person name="Lapidus A."/>
            <person name="Bruce D."/>
            <person name="Goodwin L."/>
            <person name="Pitluck S."/>
            <person name="Peters L."/>
            <person name="Kyrpides N."/>
            <person name="Mavromatis K."/>
            <person name="Ivanova N."/>
            <person name="Ovchinnikova G."/>
            <person name="Pagani I."/>
            <person name="Lu M."/>
            <person name="Detter J.C."/>
            <person name="Tapia R."/>
            <person name="Han C."/>
            <person name="Land M."/>
            <person name="Hauser L."/>
            <person name="Markowitz V."/>
            <person name="Cheng J.-F."/>
            <person name="Hugenholtz P."/>
            <person name="Woyke T."/>
            <person name="Wu D."/>
            <person name="Gronow S."/>
            <person name="Wellnitz S."/>
            <person name="Brambilla E."/>
            <person name="Klenk H.-P."/>
            <person name="Eisen J.A."/>
        </authorList>
    </citation>
    <scope>NUCLEOTIDE SEQUENCE [LARGE SCALE GENOMIC DNA]</scope>
    <source>
        <strain evidence="5">ATCC 25260 / DSM 20707 / VPI 4198</strain>
    </source>
</reference>
<keyword evidence="5" id="KW-1185">Reference proteome</keyword>